<dbReference type="Proteomes" id="UP001497700">
    <property type="component" value="Unassembled WGS sequence"/>
</dbReference>
<evidence type="ECO:0000313" key="1">
    <source>
        <dbReference type="EMBL" id="KAI4869425.1"/>
    </source>
</evidence>
<comment type="caution">
    <text evidence="1">The sequence shown here is derived from an EMBL/GenBank/DDBJ whole genome shotgun (WGS) entry which is preliminary data.</text>
</comment>
<reference evidence="1 2" key="1">
    <citation type="journal article" date="2022" name="New Phytol.">
        <title>Ecological generalism drives hyperdiversity of secondary metabolite gene clusters in xylarialean endophytes.</title>
        <authorList>
            <person name="Franco M.E.E."/>
            <person name="Wisecaver J.H."/>
            <person name="Arnold A.E."/>
            <person name="Ju Y.M."/>
            <person name="Slot J.C."/>
            <person name="Ahrendt S."/>
            <person name="Moore L.P."/>
            <person name="Eastman K.E."/>
            <person name="Scott K."/>
            <person name="Konkel Z."/>
            <person name="Mondo S.J."/>
            <person name="Kuo A."/>
            <person name="Hayes R.D."/>
            <person name="Haridas S."/>
            <person name="Andreopoulos B."/>
            <person name="Riley R."/>
            <person name="LaButti K."/>
            <person name="Pangilinan J."/>
            <person name="Lipzen A."/>
            <person name="Amirebrahimi M."/>
            <person name="Yan J."/>
            <person name="Adam C."/>
            <person name="Keymanesh K."/>
            <person name="Ng V."/>
            <person name="Louie K."/>
            <person name="Northen T."/>
            <person name="Drula E."/>
            <person name="Henrissat B."/>
            <person name="Hsieh H.M."/>
            <person name="Youens-Clark K."/>
            <person name="Lutzoni F."/>
            <person name="Miadlikowska J."/>
            <person name="Eastwood D.C."/>
            <person name="Hamelin R.C."/>
            <person name="Grigoriev I.V."/>
            <person name="U'Ren J.M."/>
        </authorList>
    </citation>
    <scope>NUCLEOTIDE SEQUENCE [LARGE SCALE GENOMIC DNA]</scope>
    <source>
        <strain evidence="1 2">CBS 119005</strain>
    </source>
</reference>
<evidence type="ECO:0000313" key="2">
    <source>
        <dbReference type="Proteomes" id="UP001497700"/>
    </source>
</evidence>
<accession>A0ACB9ZC99</accession>
<sequence length="383" mass="40391">MLDAMAASKQDPLQVLNQVFNEVLVQTGKHVVKNPVGTASTIRAKASDSMTAYHYALDDLESEITRAKAVILRDLEKLRAARAPAPAPVPVPQPVAPPAPMMDLPSSAAHTMTAPAFAPKQESKPVAPFPDMGMGLSADVVDLTASEKKPSPRVPTSVVRPPARPNYPVKTEAKPSPKQASKPTPKLSQPPKVTPVPPPQIPRLQPPPQPAPQPQPAAAPKPPQARAPPPAQDTTNATMMGANASGGDAGGPGGNALHFTDMQFSLAPSTAEAPPGAPPAPMPEFDLTTFAPQDSNNAGTASASAVAAATTAPQQQQQQQQQPKEEDKADTNLDDLFNLDANNDEMDSMFDLGGGVNTFNDMFFDNSTNNDDDMQFDEQFFLP</sequence>
<name>A0ACB9ZC99_9PEZI</name>
<organism evidence="1 2">
    <name type="scientific">Hypoxylon rubiginosum</name>
    <dbReference type="NCBI Taxonomy" id="110542"/>
    <lineage>
        <taxon>Eukaryota</taxon>
        <taxon>Fungi</taxon>
        <taxon>Dikarya</taxon>
        <taxon>Ascomycota</taxon>
        <taxon>Pezizomycotina</taxon>
        <taxon>Sordariomycetes</taxon>
        <taxon>Xylariomycetidae</taxon>
        <taxon>Xylariales</taxon>
        <taxon>Hypoxylaceae</taxon>
        <taxon>Hypoxylon</taxon>
    </lineage>
</organism>
<protein>
    <submittedName>
        <fullName evidence="1">Uncharacterized protein</fullName>
    </submittedName>
</protein>
<dbReference type="EMBL" id="MU393430">
    <property type="protein sequence ID" value="KAI4869425.1"/>
    <property type="molecule type" value="Genomic_DNA"/>
</dbReference>
<proteinExistence type="predicted"/>
<gene>
    <name evidence="1" type="ORF">F4820DRAFT_9543</name>
</gene>
<keyword evidence="2" id="KW-1185">Reference proteome</keyword>